<dbReference type="AlphaFoldDB" id="A0A5B7EDS1"/>
<feature type="chain" id="PRO_5022872855" description="Secreted protein" evidence="1">
    <location>
        <begin position="23"/>
        <end position="120"/>
    </location>
</feature>
<evidence type="ECO:0008006" key="4">
    <source>
        <dbReference type="Google" id="ProtNLM"/>
    </source>
</evidence>
<dbReference type="PROSITE" id="PS51257">
    <property type="entry name" value="PROKAR_LIPOPROTEIN"/>
    <property type="match status" value="1"/>
</dbReference>
<organism evidence="2 3">
    <name type="scientific">Portunus trituberculatus</name>
    <name type="common">Swimming crab</name>
    <name type="synonym">Neptunus trituberculatus</name>
    <dbReference type="NCBI Taxonomy" id="210409"/>
    <lineage>
        <taxon>Eukaryota</taxon>
        <taxon>Metazoa</taxon>
        <taxon>Ecdysozoa</taxon>
        <taxon>Arthropoda</taxon>
        <taxon>Crustacea</taxon>
        <taxon>Multicrustacea</taxon>
        <taxon>Malacostraca</taxon>
        <taxon>Eumalacostraca</taxon>
        <taxon>Eucarida</taxon>
        <taxon>Decapoda</taxon>
        <taxon>Pleocyemata</taxon>
        <taxon>Brachyura</taxon>
        <taxon>Eubrachyura</taxon>
        <taxon>Portunoidea</taxon>
        <taxon>Portunidae</taxon>
        <taxon>Portuninae</taxon>
        <taxon>Portunus</taxon>
    </lineage>
</organism>
<accession>A0A5B7EDS1</accession>
<keyword evidence="3" id="KW-1185">Reference proteome</keyword>
<feature type="signal peptide" evidence="1">
    <location>
        <begin position="1"/>
        <end position="22"/>
    </location>
</feature>
<evidence type="ECO:0000313" key="3">
    <source>
        <dbReference type="Proteomes" id="UP000324222"/>
    </source>
</evidence>
<protein>
    <recommendedName>
        <fullName evidence="4">Secreted protein</fullName>
    </recommendedName>
</protein>
<evidence type="ECO:0000313" key="2">
    <source>
        <dbReference type="EMBL" id="MPC32440.1"/>
    </source>
</evidence>
<reference evidence="2 3" key="1">
    <citation type="submission" date="2019-05" db="EMBL/GenBank/DDBJ databases">
        <title>Another draft genome of Portunus trituberculatus and its Hox gene families provides insights of decapod evolution.</title>
        <authorList>
            <person name="Jeong J.-H."/>
            <person name="Song I."/>
            <person name="Kim S."/>
            <person name="Choi T."/>
            <person name="Kim D."/>
            <person name="Ryu S."/>
            <person name="Kim W."/>
        </authorList>
    </citation>
    <scope>NUCLEOTIDE SEQUENCE [LARGE SCALE GENOMIC DNA]</scope>
    <source>
        <tissue evidence="2">Muscle</tissue>
    </source>
</reference>
<sequence length="120" mass="13314">MSSKCQYVSLVFVLAVMVLAGACPTCSSHLHRCQTNRLSQPDKQSHKEGEGKLLVLISLPLPHSPRVIESWNISRIKLKGTEEAARSTNEIKFKSNSARVLSTAATSPNLPRELFRQYHG</sequence>
<keyword evidence="1" id="KW-0732">Signal</keyword>
<dbReference type="EMBL" id="VSRR010002627">
    <property type="protein sequence ID" value="MPC32440.1"/>
    <property type="molecule type" value="Genomic_DNA"/>
</dbReference>
<name>A0A5B7EDS1_PORTR</name>
<comment type="caution">
    <text evidence="2">The sequence shown here is derived from an EMBL/GenBank/DDBJ whole genome shotgun (WGS) entry which is preliminary data.</text>
</comment>
<proteinExistence type="predicted"/>
<evidence type="ECO:0000256" key="1">
    <source>
        <dbReference type="SAM" id="SignalP"/>
    </source>
</evidence>
<gene>
    <name evidence="2" type="ORF">E2C01_025751</name>
</gene>
<dbReference type="Proteomes" id="UP000324222">
    <property type="component" value="Unassembled WGS sequence"/>
</dbReference>